<evidence type="ECO:0000259" key="5">
    <source>
        <dbReference type="SMART" id="SM00853"/>
    </source>
</evidence>
<feature type="compositionally biased region" description="Polar residues" evidence="4">
    <location>
        <begin position="371"/>
        <end position="386"/>
    </location>
</feature>
<dbReference type="FunFam" id="3.30.1370.100:FF:000001">
    <property type="entry name" value="Mismatch repair endonuclease pms1, putative"/>
    <property type="match status" value="1"/>
</dbReference>
<dbReference type="InterPro" id="IPR036890">
    <property type="entry name" value="HATPase_C_sf"/>
</dbReference>
<evidence type="ECO:0000313" key="7">
    <source>
        <dbReference type="Proteomes" id="UP000605846"/>
    </source>
</evidence>
<dbReference type="Proteomes" id="UP000605846">
    <property type="component" value="Unassembled WGS sequence"/>
</dbReference>
<dbReference type="GO" id="GO:0005524">
    <property type="term" value="F:ATP binding"/>
    <property type="evidence" value="ECO:0007669"/>
    <property type="project" value="InterPro"/>
</dbReference>
<feature type="region of interest" description="Disordered" evidence="4">
    <location>
        <begin position="364"/>
        <end position="449"/>
    </location>
</feature>
<gene>
    <name evidence="6" type="primary">PMS2</name>
    <name evidence="6" type="ORF">EC973_002560</name>
</gene>
<keyword evidence="6" id="KW-0378">Hydrolase</keyword>
<dbReference type="GO" id="GO:0140664">
    <property type="term" value="F:ATP-dependent DNA damage sensor activity"/>
    <property type="evidence" value="ECO:0007669"/>
    <property type="project" value="InterPro"/>
</dbReference>
<dbReference type="AlphaFoldDB" id="A0A8H7ESH8"/>
<dbReference type="GO" id="GO:0030983">
    <property type="term" value="F:mismatched DNA binding"/>
    <property type="evidence" value="ECO:0007669"/>
    <property type="project" value="InterPro"/>
</dbReference>
<dbReference type="CDD" id="cd16926">
    <property type="entry name" value="HATPase_MutL-MLH-PMS-like"/>
    <property type="match status" value="1"/>
</dbReference>
<feature type="domain" description="MutL C-terminal dimerisation" evidence="5">
    <location>
        <begin position="574"/>
        <end position="719"/>
    </location>
</feature>
<dbReference type="FunFam" id="3.30.565.10:FF:000014">
    <property type="entry name" value="Mismatch repair endonuclease pms1, putative"/>
    <property type="match status" value="1"/>
</dbReference>
<dbReference type="PANTHER" id="PTHR10073">
    <property type="entry name" value="DNA MISMATCH REPAIR PROTEIN MLH, PMS, MUTL"/>
    <property type="match status" value="1"/>
</dbReference>
<comment type="similarity">
    <text evidence="1">Belongs to the DNA mismatch repair MutL/HexB family.</text>
</comment>
<name>A0A8H7ESH8_9FUNG</name>
<dbReference type="InterPro" id="IPR042121">
    <property type="entry name" value="MutL_C_regsub"/>
</dbReference>
<keyword evidence="2" id="KW-0227">DNA damage</keyword>
<evidence type="ECO:0000256" key="4">
    <source>
        <dbReference type="SAM" id="MobiDB-lite"/>
    </source>
</evidence>
<protein>
    <recommendedName>
        <fullName evidence="3">DNA mismatch repair protein PMS1</fullName>
    </recommendedName>
</protein>
<evidence type="ECO:0000256" key="2">
    <source>
        <dbReference type="ARBA" id="ARBA00022763"/>
    </source>
</evidence>
<dbReference type="Pfam" id="PF08676">
    <property type="entry name" value="MutL_C"/>
    <property type="match status" value="1"/>
</dbReference>
<dbReference type="GO" id="GO:0032389">
    <property type="term" value="C:MutLalpha complex"/>
    <property type="evidence" value="ECO:0007669"/>
    <property type="project" value="TreeGrafter"/>
</dbReference>
<dbReference type="PANTHER" id="PTHR10073:SF52">
    <property type="entry name" value="MISMATCH REPAIR ENDONUCLEASE PMS2"/>
    <property type="match status" value="1"/>
</dbReference>
<dbReference type="GO" id="GO:0000710">
    <property type="term" value="P:meiotic mismatch repair"/>
    <property type="evidence" value="ECO:0007669"/>
    <property type="project" value="UniProtKB-ARBA"/>
</dbReference>
<evidence type="ECO:0000256" key="1">
    <source>
        <dbReference type="ARBA" id="ARBA00006082"/>
    </source>
</evidence>
<dbReference type="Gene3D" id="3.30.565.10">
    <property type="entry name" value="Histidine kinase-like ATPase, C-terminal domain"/>
    <property type="match status" value="1"/>
</dbReference>
<dbReference type="InterPro" id="IPR014762">
    <property type="entry name" value="DNA_mismatch_repair_CS"/>
</dbReference>
<dbReference type="SUPFAM" id="SSF55874">
    <property type="entry name" value="ATPase domain of HSP90 chaperone/DNA topoisomerase II/histidine kinase"/>
    <property type="match status" value="1"/>
</dbReference>
<dbReference type="InterPro" id="IPR038973">
    <property type="entry name" value="MutL/Mlh/Pms-like"/>
</dbReference>
<dbReference type="InterPro" id="IPR042120">
    <property type="entry name" value="MutL_C_dimsub"/>
</dbReference>
<dbReference type="Gene3D" id="3.30.1540.20">
    <property type="entry name" value="MutL, C-terminal domain, dimerisation subdomain"/>
    <property type="match status" value="1"/>
</dbReference>
<dbReference type="NCBIfam" id="TIGR00585">
    <property type="entry name" value="mutl"/>
    <property type="match status" value="1"/>
</dbReference>
<comment type="caution">
    <text evidence="6">The sequence shown here is derived from an EMBL/GenBank/DDBJ whole genome shotgun (WGS) entry which is preliminary data.</text>
</comment>
<organism evidence="6 7">
    <name type="scientific">Apophysomyces ossiformis</name>
    <dbReference type="NCBI Taxonomy" id="679940"/>
    <lineage>
        <taxon>Eukaryota</taxon>
        <taxon>Fungi</taxon>
        <taxon>Fungi incertae sedis</taxon>
        <taxon>Mucoromycota</taxon>
        <taxon>Mucoromycotina</taxon>
        <taxon>Mucoromycetes</taxon>
        <taxon>Mucorales</taxon>
        <taxon>Mucorineae</taxon>
        <taxon>Mucoraceae</taxon>
        <taxon>Apophysomyces</taxon>
    </lineage>
</organism>
<dbReference type="OrthoDB" id="10263226at2759"/>
<dbReference type="InterPro" id="IPR002099">
    <property type="entry name" value="MutL/Mlh/PMS"/>
</dbReference>
<evidence type="ECO:0000256" key="3">
    <source>
        <dbReference type="ARBA" id="ARBA00070941"/>
    </source>
</evidence>
<proteinExistence type="inferred from homology"/>
<keyword evidence="6" id="KW-0255">Endonuclease</keyword>
<sequence>MTQTIRPIDKQSIHRICSGQVVLDLATAVKELVENSIDAGATSVEIKFKENGLEGLEVIDNGSGVHPTCYESIALKHYTSKLQTFEDLERVTTFGFRGEALSSLCALSDLAIITATAEQAPKGVRLEYDANGQLKSQAPVARTVGTTVQLSNIFHSLPVRQREFSRNIKREYGKALAMIQSYAIISTNVRIIATNQSTKGKTTRVLSTNGNKTIRENIANVFGAKFCTQMVAFTIDLSPVLGASDSSKPSHNGDVAGVLPTASIFILMDDRVPFRGNFISNQYPFVVADIKVPTEQLEPSRSTFGINALMAENLPAEELSMASTATMESQSIPALHQEAMLVDSDDDDDATGESQESRKAFLHAVSREAAQPSTSLTRYALTSPSRSPGIPSTGKRPNSTLDTFIQKRAKTYQSPVDRDTVSDEEVAEDETTKKMSTIRSPRDISEPDTETLRSIQQNVETDIRMIHAAQQLTTELTEMDGVDEIKQPALEPEMLSYRNLWNTIGKADTVGIPSMDQLKYGVQLPELRKPEETTEEELLPVLKNANISNVENNEDAADALSRIIKKSDFAEMRILGQFNLGFIIAVLDDHDLFIIDQHASDEKYNFETLQQTTRIEGQRLIRPHVPELTAAEELVVMENVEILRANGFDVRIDPEAEPTRRVQVVSQPASKNTMFDSRDFSELVFLLSERPGEMVRCSKNRAMFASRACRRSVMIGDSLNIQKMTKIVRHMGEIDQPW</sequence>
<dbReference type="GO" id="GO:0016887">
    <property type="term" value="F:ATP hydrolysis activity"/>
    <property type="evidence" value="ECO:0007669"/>
    <property type="project" value="InterPro"/>
</dbReference>
<dbReference type="Pfam" id="PF13589">
    <property type="entry name" value="HATPase_c_3"/>
    <property type="match status" value="1"/>
</dbReference>
<dbReference type="GO" id="GO:0004519">
    <property type="term" value="F:endonuclease activity"/>
    <property type="evidence" value="ECO:0007669"/>
    <property type="project" value="UniProtKB-KW"/>
</dbReference>
<dbReference type="EMBL" id="JABAYA010000017">
    <property type="protein sequence ID" value="KAF7730316.1"/>
    <property type="molecule type" value="Genomic_DNA"/>
</dbReference>
<accession>A0A8H7ESH8</accession>
<dbReference type="SUPFAM" id="SSF118116">
    <property type="entry name" value="DNA mismatch repair protein MutL"/>
    <property type="match status" value="1"/>
</dbReference>
<evidence type="ECO:0000313" key="6">
    <source>
        <dbReference type="EMBL" id="KAF7730316.1"/>
    </source>
</evidence>
<dbReference type="SMART" id="SM00853">
    <property type="entry name" value="MutL_C"/>
    <property type="match status" value="1"/>
</dbReference>
<reference evidence="6" key="1">
    <citation type="submission" date="2020-01" db="EMBL/GenBank/DDBJ databases">
        <title>Genome Sequencing of Three Apophysomyces-Like Fungal Strains Confirms a Novel Fungal Genus in the Mucoromycota with divergent Burkholderia-like Endosymbiotic Bacteria.</title>
        <authorList>
            <person name="Stajich J.E."/>
            <person name="Macias A.M."/>
            <person name="Carter-House D."/>
            <person name="Lovett B."/>
            <person name="Kasson L.R."/>
            <person name="Berry K."/>
            <person name="Grigoriev I."/>
            <person name="Chang Y."/>
            <person name="Spatafora J."/>
            <person name="Kasson M.T."/>
        </authorList>
    </citation>
    <scope>NUCLEOTIDE SEQUENCE</scope>
    <source>
        <strain evidence="6">NRRL A-21654</strain>
    </source>
</reference>
<keyword evidence="7" id="KW-1185">Reference proteome</keyword>
<dbReference type="InterPro" id="IPR037198">
    <property type="entry name" value="MutL_C_sf"/>
</dbReference>
<keyword evidence="6" id="KW-0540">Nuclease</keyword>
<feature type="non-terminal residue" evidence="6">
    <location>
        <position position="738"/>
    </location>
</feature>
<dbReference type="Gene3D" id="3.30.1370.100">
    <property type="entry name" value="MutL, C-terminal domain, regulatory subdomain"/>
    <property type="match status" value="1"/>
</dbReference>
<dbReference type="InterPro" id="IPR014790">
    <property type="entry name" value="MutL_C"/>
</dbReference>
<dbReference type="PROSITE" id="PS00058">
    <property type="entry name" value="DNA_MISMATCH_REPAIR_1"/>
    <property type="match status" value="1"/>
</dbReference>